<dbReference type="AlphaFoldDB" id="A0A1I3Q0A1"/>
<name>A0A1I3Q0A1_9RHOB</name>
<dbReference type="PANTHER" id="PTHR42815:SF2">
    <property type="entry name" value="FAD-BINDING, PUTATIVE (AFU_ORTHOLOGUE AFUA_6G07600)-RELATED"/>
    <property type="match status" value="1"/>
</dbReference>
<organism evidence="2 3">
    <name type="scientific">Jannaschia pohangensis</name>
    <dbReference type="NCBI Taxonomy" id="390807"/>
    <lineage>
        <taxon>Bacteria</taxon>
        <taxon>Pseudomonadati</taxon>
        <taxon>Pseudomonadota</taxon>
        <taxon>Alphaproteobacteria</taxon>
        <taxon>Rhodobacterales</taxon>
        <taxon>Roseobacteraceae</taxon>
        <taxon>Jannaschia</taxon>
    </lineage>
</organism>
<dbReference type="InterPro" id="IPR011576">
    <property type="entry name" value="Pyridox_Oxase_N"/>
</dbReference>
<dbReference type="EMBL" id="FORA01000003">
    <property type="protein sequence ID" value="SFJ27308.1"/>
    <property type="molecule type" value="Genomic_DNA"/>
</dbReference>
<evidence type="ECO:0000313" key="2">
    <source>
        <dbReference type="EMBL" id="SFJ27308.1"/>
    </source>
</evidence>
<protein>
    <recommendedName>
        <fullName evidence="1">Pyridoxamine 5'-phosphate oxidase N-terminal domain-containing protein</fullName>
    </recommendedName>
</protein>
<dbReference type="STRING" id="390807.SAMN04488095_2373"/>
<evidence type="ECO:0000259" key="1">
    <source>
        <dbReference type="Pfam" id="PF01243"/>
    </source>
</evidence>
<proteinExistence type="predicted"/>
<sequence>MRMQSVDDIATLEALYDAAVPASLAKVTTRITPLYRRWIEASRFVVLATVGPEGPDASPRGDDGPVVRIVDDRTLWMPDWRGNNRLDSLRNIVRDGRSSHMFMVAGSTSVVRVNGHSVLTADPEICGSFAQKGRHPKTVIVTTGGEVYFQCAKALLRSALWTMGDQSAGLPTPGQFRAEQEAGFDGADAADYDANYVERAQDRMW</sequence>
<dbReference type="InterPro" id="IPR012349">
    <property type="entry name" value="Split_barrel_FMN-bd"/>
</dbReference>
<dbReference type="InterPro" id="IPR024029">
    <property type="entry name" value="Pyridox_Oxase_FMN-dep"/>
</dbReference>
<accession>A0A1I3Q0A1</accession>
<dbReference type="PANTHER" id="PTHR42815">
    <property type="entry name" value="FAD-BINDING, PUTATIVE (AFU_ORTHOLOGUE AFUA_6G07600)-RELATED"/>
    <property type="match status" value="1"/>
</dbReference>
<evidence type="ECO:0000313" key="3">
    <source>
        <dbReference type="Proteomes" id="UP000199110"/>
    </source>
</evidence>
<gene>
    <name evidence="2" type="ORF">SAMN04488095_2373</name>
</gene>
<dbReference type="SUPFAM" id="SSF50475">
    <property type="entry name" value="FMN-binding split barrel"/>
    <property type="match status" value="1"/>
</dbReference>
<reference evidence="2 3" key="1">
    <citation type="submission" date="2016-10" db="EMBL/GenBank/DDBJ databases">
        <authorList>
            <person name="de Groot N.N."/>
        </authorList>
    </citation>
    <scope>NUCLEOTIDE SEQUENCE [LARGE SCALE GENOMIC DNA]</scope>
    <source>
        <strain evidence="2 3">DSM 19073</strain>
    </source>
</reference>
<dbReference type="Pfam" id="PF01243">
    <property type="entry name" value="PNPOx_N"/>
    <property type="match status" value="1"/>
</dbReference>
<dbReference type="NCBIfam" id="TIGR04025">
    <property type="entry name" value="PPOX_FMN_DR2398"/>
    <property type="match status" value="1"/>
</dbReference>
<keyword evidence="3" id="KW-1185">Reference proteome</keyword>
<dbReference type="Proteomes" id="UP000199110">
    <property type="component" value="Unassembled WGS sequence"/>
</dbReference>
<dbReference type="Gene3D" id="2.30.110.10">
    <property type="entry name" value="Electron Transport, Fmn-binding Protein, Chain A"/>
    <property type="match status" value="1"/>
</dbReference>
<feature type="domain" description="Pyridoxamine 5'-phosphate oxidase N-terminal" evidence="1">
    <location>
        <begin position="32"/>
        <end position="151"/>
    </location>
</feature>